<evidence type="ECO:0000313" key="1">
    <source>
        <dbReference type="EMBL" id="ODM11358.1"/>
    </source>
</evidence>
<gene>
    <name evidence="1" type="ORF">BEH84_01967</name>
</gene>
<dbReference type="Proteomes" id="UP000095003">
    <property type="component" value="Unassembled WGS sequence"/>
</dbReference>
<reference evidence="1 2" key="1">
    <citation type="submission" date="2016-07" db="EMBL/GenBank/DDBJ databases">
        <title>Characterization of isolates of Eisenbergiella tayi derived from blood cultures, using whole genome sequencing.</title>
        <authorList>
            <person name="Burdz T."/>
            <person name="Wiebe D."/>
            <person name="Huynh C."/>
            <person name="Bernard K."/>
        </authorList>
    </citation>
    <scope>NUCLEOTIDE SEQUENCE [LARGE SCALE GENOMIC DNA]</scope>
    <source>
        <strain evidence="1 2">NML 120489</strain>
    </source>
</reference>
<protein>
    <submittedName>
        <fullName evidence="1">Uncharacterized protein</fullName>
    </submittedName>
</protein>
<dbReference type="EMBL" id="MCGI01000002">
    <property type="protein sequence ID" value="ODM11358.1"/>
    <property type="molecule type" value="Genomic_DNA"/>
</dbReference>
<organism evidence="1 2">
    <name type="scientific">Eisenbergiella tayi</name>
    <dbReference type="NCBI Taxonomy" id="1432052"/>
    <lineage>
        <taxon>Bacteria</taxon>
        <taxon>Bacillati</taxon>
        <taxon>Bacillota</taxon>
        <taxon>Clostridia</taxon>
        <taxon>Lachnospirales</taxon>
        <taxon>Lachnospiraceae</taxon>
        <taxon>Eisenbergiella</taxon>
    </lineage>
</organism>
<proteinExistence type="predicted"/>
<dbReference type="AlphaFoldDB" id="A0A1E3ARL2"/>
<evidence type="ECO:0000313" key="2">
    <source>
        <dbReference type="Proteomes" id="UP000095003"/>
    </source>
</evidence>
<dbReference type="RefSeq" id="WP_169897231.1">
    <property type="nucleotide sequence ID" value="NZ_MCGI01000002.1"/>
</dbReference>
<name>A0A1E3ARL2_9FIRM</name>
<dbReference type="GeneID" id="93305292"/>
<accession>A0A1E3ARL2</accession>
<sequence length="57" mass="6614">MREEQAQMTFEVCIEECCNYTWQGKLTAEEKVLEFKSETELLLAMDTLMYGEGEVPS</sequence>
<comment type="caution">
    <text evidence="1">The sequence shown here is derived from an EMBL/GenBank/DDBJ whole genome shotgun (WGS) entry which is preliminary data.</text>
</comment>